<dbReference type="EMBL" id="JAHUTI010042632">
    <property type="protein sequence ID" value="MED6246322.1"/>
    <property type="molecule type" value="Genomic_DNA"/>
</dbReference>
<evidence type="ECO:0000313" key="2">
    <source>
        <dbReference type="EMBL" id="MED6246322.1"/>
    </source>
</evidence>
<keyword evidence="3" id="KW-1185">Reference proteome</keyword>
<protein>
    <submittedName>
        <fullName evidence="2">Uncharacterized protein</fullName>
    </submittedName>
</protein>
<accession>A0ABU7B735</accession>
<feature type="compositionally biased region" description="Low complexity" evidence="1">
    <location>
        <begin position="12"/>
        <end position="29"/>
    </location>
</feature>
<feature type="region of interest" description="Disordered" evidence="1">
    <location>
        <begin position="1"/>
        <end position="37"/>
    </location>
</feature>
<name>A0ABU7B735_9TELE</name>
<evidence type="ECO:0000256" key="1">
    <source>
        <dbReference type="SAM" id="MobiDB-lite"/>
    </source>
</evidence>
<proteinExistence type="predicted"/>
<dbReference type="Proteomes" id="UP001345963">
    <property type="component" value="Unassembled WGS sequence"/>
</dbReference>
<sequence length="70" mass="7885">MSYIEVLQRSIHLPVHPPTSSSSHSGASPQKKRENTNWKLLELIRSLPAKHRHRGEGLIPPCLVQTTHSN</sequence>
<organism evidence="2 3">
    <name type="scientific">Ataeniobius toweri</name>
    <dbReference type="NCBI Taxonomy" id="208326"/>
    <lineage>
        <taxon>Eukaryota</taxon>
        <taxon>Metazoa</taxon>
        <taxon>Chordata</taxon>
        <taxon>Craniata</taxon>
        <taxon>Vertebrata</taxon>
        <taxon>Euteleostomi</taxon>
        <taxon>Actinopterygii</taxon>
        <taxon>Neopterygii</taxon>
        <taxon>Teleostei</taxon>
        <taxon>Neoteleostei</taxon>
        <taxon>Acanthomorphata</taxon>
        <taxon>Ovalentaria</taxon>
        <taxon>Atherinomorphae</taxon>
        <taxon>Cyprinodontiformes</taxon>
        <taxon>Goodeidae</taxon>
        <taxon>Ataeniobius</taxon>
    </lineage>
</organism>
<evidence type="ECO:0000313" key="3">
    <source>
        <dbReference type="Proteomes" id="UP001345963"/>
    </source>
</evidence>
<gene>
    <name evidence="2" type="ORF">ATANTOWER_015897</name>
</gene>
<comment type="caution">
    <text evidence="2">The sequence shown here is derived from an EMBL/GenBank/DDBJ whole genome shotgun (WGS) entry which is preliminary data.</text>
</comment>
<reference evidence="2 3" key="1">
    <citation type="submission" date="2021-07" db="EMBL/GenBank/DDBJ databases">
        <authorList>
            <person name="Palmer J.M."/>
        </authorList>
    </citation>
    <scope>NUCLEOTIDE SEQUENCE [LARGE SCALE GENOMIC DNA]</scope>
    <source>
        <strain evidence="2 3">AT_MEX2019</strain>
        <tissue evidence="2">Muscle</tissue>
    </source>
</reference>